<dbReference type="InterPro" id="IPR012131">
    <property type="entry name" value="Hstdl_DH"/>
</dbReference>
<dbReference type="PANTHER" id="PTHR21256">
    <property type="entry name" value="HISTIDINOL DEHYDROGENASE HDH"/>
    <property type="match status" value="1"/>
</dbReference>
<feature type="binding site" evidence="6">
    <location>
        <position position="181"/>
    </location>
    <ligand>
        <name>NAD(+)</name>
        <dbReference type="ChEBI" id="CHEBI:57540"/>
    </ligand>
</feature>
<comment type="function">
    <text evidence="6">Catalyzes the sequential NAD-dependent oxidations of L-histidinol to L-histidinaldehyde and then to L-histidine.</text>
</comment>
<gene>
    <name evidence="6" type="primary">hisD</name>
    <name evidence="8" type="ORF">SAMN02745355_0926</name>
</gene>
<keyword evidence="9" id="KW-1185">Reference proteome</keyword>
<dbReference type="GO" id="GO:0051287">
    <property type="term" value="F:NAD binding"/>
    <property type="evidence" value="ECO:0007669"/>
    <property type="project" value="InterPro"/>
</dbReference>
<evidence type="ECO:0000256" key="5">
    <source>
        <dbReference type="ARBA" id="ARBA00023102"/>
    </source>
</evidence>
<feature type="binding site" evidence="6">
    <location>
        <position position="367"/>
    </location>
    <ligand>
        <name>Zn(2+)</name>
        <dbReference type="ChEBI" id="CHEBI:29105"/>
    </ligand>
</feature>
<feature type="binding site" evidence="6">
    <location>
        <position position="308"/>
    </location>
    <ligand>
        <name>substrate</name>
    </ligand>
</feature>
<dbReference type="OrthoDB" id="36308at2157"/>
<dbReference type="GO" id="GO:0004399">
    <property type="term" value="F:histidinol dehydrogenase activity"/>
    <property type="evidence" value="ECO:0007669"/>
    <property type="project" value="UniProtKB-UniRule"/>
</dbReference>
<comment type="caution">
    <text evidence="8">The sequence shown here is derived from an EMBL/GenBank/DDBJ whole genome shotgun (WGS) entry which is preliminary data.</text>
</comment>
<evidence type="ECO:0000313" key="9">
    <source>
        <dbReference type="Proteomes" id="UP000192315"/>
    </source>
</evidence>
<dbReference type="SMR" id="A0A8G2FX17"/>
<dbReference type="SUPFAM" id="SSF53720">
    <property type="entry name" value="ALDH-like"/>
    <property type="match status" value="1"/>
</dbReference>
<feature type="binding site" evidence="6">
    <location>
        <position position="226"/>
    </location>
    <ligand>
        <name>substrate</name>
    </ligand>
</feature>
<dbReference type="InterPro" id="IPR001692">
    <property type="entry name" value="Histidinol_DH_CS"/>
</dbReference>
<dbReference type="GeneID" id="2844768"/>
<reference evidence="8 9" key="1">
    <citation type="submission" date="2017-04" db="EMBL/GenBank/DDBJ databases">
        <authorList>
            <person name="Varghese N."/>
            <person name="Submissions S."/>
        </authorList>
    </citation>
    <scope>NUCLEOTIDE SEQUENCE [LARGE SCALE GENOMIC DNA]</scope>
    <source>
        <strain evidence="8 9">DSM 9789</strain>
    </source>
</reference>
<feature type="binding site" evidence="6">
    <location>
        <position position="362"/>
    </location>
    <ligand>
        <name>substrate</name>
    </ligand>
</feature>
<evidence type="ECO:0000313" key="8">
    <source>
        <dbReference type="EMBL" id="SMD31008.1"/>
    </source>
</evidence>
<dbReference type="Proteomes" id="UP000192315">
    <property type="component" value="Unassembled WGS sequence"/>
</dbReference>
<accession>A0A8G2FX17</accession>
<comment type="pathway">
    <text evidence="6">Amino-acid biosynthesis; L-histidine biosynthesis; L-histidine from 5-phospho-alpha-D-ribose 1-diphosphate: step 9/9.</text>
</comment>
<feature type="binding site" evidence="6">
    <location>
        <position position="226"/>
    </location>
    <ligand>
        <name>Zn(2+)</name>
        <dbReference type="ChEBI" id="CHEBI:29105"/>
    </ligand>
</feature>
<feature type="binding site" evidence="6">
    <location>
        <position position="99"/>
    </location>
    <ligand>
        <name>NAD(+)</name>
        <dbReference type="ChEBI" id="CHEBI:57540"/>
    </ligand>
</feature>
<keyword evidence="3 6" id="KW-0862">Zinc</keyword>
<keyword evidence="2 6" id="KW-0479">Metal-binding</keyword>
<evidence type="ECO:0000256" key="6">
    <source>
        <dbReference type="HAMAP-Rule" id="MF_01024"/>
    </source>
</evidence>
<dbReference type="InterPro" id="IPR016161">
    <property type="entry name" value="Ald_DH/histidinol_DH"/>
</dbReference>
<dbReference type="PRINTS" id="PR00083">
    <property type="entry name" value="HOLDHDRGNASE"/>
</dbReference>
<evidence type="ECO:0000256" key="7">
    <source>
        <dbReference type="RuleBase" id="RU004175"/>
    </source>
</evidence>
<keyword evidence="4 6" id="KW-0560">Oxidoreductase</keyword>
<feature type="binding site" evidence="6">
    <location>
        <position position="159"/>
    </location>
    <ligand>
        <name>NAD(+)</name>
        <dbReference type="ChEBI" id="CHEBI:57540"/>
    </ligand>
</feature>
<protein>
    <recommendedName>
        <fullName evidence="1 6">Histidinol dehydrogenase</fullName>
        <shortName evidence="6">HDH</shortName>
        <ecNumber evidence="6">1.1.1.23</ecNumber>
    </recommendedName>
</protein>
<dbReference type="GO" id="GO:0008270">
    <property type="term" value="F:zinc ion binding"/>
    <property type="evidence" value="ECO:0007669"/>
    <property type="project" value="UniProtKB-UniRule"/>
</dbReference>
<comment type="catalytic activity">
    <reaction evidence="6">
        <text>L-histidinol + 2 NAD(+) + H2O = L-histidine + 2 NADH + 3 H(+)</text>
        <dbReference type="Rhea" id="RHEA:20641"/>
        <dbReference type="ChEBI" id="CHEBI:15377"/>
        <dbReference type="ChEBI" id="CHEBI:15378"/>
        <dbReference type="ChEBI" id="CHEBI:57540"/>
        <dbReference type="ChEBI" id="CHEBI:57595"/>
        <dbReference type="ChEBI" id="CHEBI:57699"/>
        <dbReference type="ChEBI" id="CHEBI:57945"/>
        <dbReference type="EC" id="1.1.1.23"/>
    </reaction>
</comment>
<evidence type="ECO:0000256" key="4">
    <source>
        <dbReference type="ARBA" id="ARBA00023002"/>
    </source>
</evidence>
<sequence>MDIYEYVSNIISDVRINGIDALKRYSEAFDNYSGGFTVTDDEIEDADKSIKPGEKDAIKNIYERIYEYHKNQFEGQKINIKNGSIYGIIYRPIDRIGLYVPGKRALPSTLMMLGIPARIAGVKSIVLCTAPENGNVNKYTLYIARLLGIREIYKIGGVQAIAAMAYGISMKPVDKIFGPGNKYVNEAKRQVFGITGIDGLYGPSEICLIADDSANINYIKNDLLSQLEHGEASSAYLITNSLRIYNEVKLENVKKYYKETVEESIELANEIAPEHLELLVNDPLKYLNIIRNAGAVYMGEYGPVPAGDYFLGVNHVLPTGSSARFSSVLTVYDFMKRISVAMPSKYDFLSAVDSGLKLASIENMKMHYKSMEARI</sequence>
<feature type="binding site" evidence="6">
    <location>
        <position position="367"/>
    </location>
    <ligand>
        <name>substrate</name>
    </ligand>
</feature>
<keyword evidence="6" id="KW-0028">Amino-acid biosynthesis</keyword>
<comment type="similarity">
    <text evidence="6 7">Belongs to the histidinol dehydrogenase family.</text>
</comment>
<evidence type="ECO:0000256" key="1">
    <source>
        <dbReference type="ARBA" id="ARBA00016531"/>
    </source>
</evidence>
<organism evidence="8 9">
    <name type="scientific">Picrophilus torridus (strain ATCC 700027 / DSM 9790 / JCM 10055 / NBRC 100828 / KAW 2/3)</name>
    <dbReference type="NCBI Taxonomy" id="1122961"/>
    <lineage>
        <taxon>Archaea</taxon>
        <taxon>Methanobacteriati</taxon>
        <taxon>Thermoplasmatota</taxon>
        <taxon>Thermoplasmata</taxon>
        <taxon>Thermoplasmatales</taxon>
        <taxon>Picrophilaceae</taxon>
        <taxon>Picrophilus</taxon>
    </lineage>
</organism>
<dbReference type="GO" id="GO:0000105">
    <property type="term" value="P:L-histidine biosynthetic process"/>
    <property type="evidence" value="ECO:0007669"/>
    <property type="project" value="UniProtKB-UniRule"/>
</dbReference>
<name>A0A8G2FX17_PICTO</name>
<dbReference type="CDD" id="cd06572">
    <property type="entry name" value="Histidinol_dh"/>
    <property type="match status" value="1"/>
</dbReference>
<comment type="cofactor">
    <cofactor evidence="6">
        <name>Zn(2+)</name>
        <dbReference type="ChEBI" id="CHEBI:29105"/>
    </cofactor>
    <text evidence="6">Binds 1 zinc ion per subunit.</text>
</comment>
<feature type="active site" description="Proton acceptor" evidence="6">
    <location>
        <position position="275"/>
    </location>
</feature>
<feature type="binding site" evidence="6">
    <location>
        <position position="229"/>
    </location>
    <ligand>
        <name>substrate</name>
    </ligand>
</feature>
<evidence type="ECO:0000256" key="3">
    <source>
        <dbReference type="ARBA" id="ARBA00022833"/>
    </source>
</evidence>
<dbReference type="Gene3D" id="3.40.50.1980">
    <property type="entry name" value="Nitrogenase molybdenum iron protein domain"/>
    <property type="match status" value="2"/>
</dbReference>
<dbReference type="GO" id="GO:0005737">
    <property type="term" value="C:cytoplasm"/>
    <property type="evidence" value="ECO:0007669"/>
    <property type="project" value="TreeGrafter"/>
</dbReference>
<dbReference type="Gene3D" id="1.20.5.1300">
    <property type="match status" value="1"/>
</dbReference>
<dbReference type="EC" id="1.1.1.23" evidence="6"/>
<feature type="active site" description="Proton acceptor" evidence="6">
    <location>
        <position position="274"/>
    </location>
</feature>
<dbReference type="UniPathway" id="UPA00031">
    <property type="reaction ID" value="UER00014"/>
</dbReference>
<feature type="binding site" evidence="6">
    <location>
        <position position="308"/>
    </location>
    <ligand>
        <name>Zn(2+)</name>
        <dbReference type="ChEBI" id="CHEBI:29105"/>
    </ligand>
</feature>
<dbReference type="PROSITE" id="PS00611">
    <property type="entry name" value="HISOL_DEHYDROGENASE"/>
    <property type="match status" value="1"/>
</dbReference>
<proteinExistence type="inferred from homology"/>
<dbReference type="PANTHER" id="PTHR21256:SF2">
    <property type="entry name" value="HISTIDINE BIOSYNTHESIS TRIFUNCTIONAL PROTEIN"/>
    <property type="match status" value="1"/>
</dbReference>
<dbReference type="AlphaFoldDB" id="A0A8G2FX17"/>
<evidence type="ECO:0000256" key="2">
    <source>
        <dbReference type="ARBA" id="ARBA00022723"/>
    </source>
</evidence>
<feature type="binding site" evidence="6">
    <location>
        <position position="275"/>
    </location>
    <ligand>
        <name>substrate</name>
    </ligand>
</feature>
<dbReference type="RefSeq" id="WP_011178137.1">
    <property type="nucleotide sequence ID" value="NC_005877.1"/>
</dbReference>
<dbReference type="NCBIfam" id="TIGR00069">
    <property type="entry name" value="hisD"/>
    <property type="match status" value="1"/>
</dbReference>
<dbReference type="Pfam" id="PF00815">
    <property type="entry name" value="Histidinol_dh"/>
    <property type="match status" value="2"/>
</dbReference>
<keyword evidence="6" id="KW-0520">NAD</keyword>
<keyword evidence="5 6" id="KW-0368">Histidine biosynthesis</keyword>
<feature type="binding site" evidence="6">
    <location>
        <position position="229"/>
    </location>
    <ligand>
        <name>Zn(2+)</name>
        <dbReference type="ChEBI" id="CHEBI:29105"/>
    </ligand>
</feature>
<dbReference type="HAMAP" id="MF_01024">
    <property type="entry name" value="HisD"/>
    <property type="match status" value="1"/>
</dbReference>
<dbReference type="EMBL" id="FWYE01000002">
    <property type="protein sequence ID" value="SMD31008.1"/>
    <property type="molecule type" value="Genomic_DNA"/>
</dbReference>
<feature type="binding site" evidence="6">
    <location>
        <position position="204"/>
    </location>
    <ligand>
        <name>substrate</name>
    </ligand>
</feature>